<keyword evidence="7 11" id="KW-1133">Transmembrane helix</keyword>
<evidence type="ECO:0000256" key="10">
    <source>
        <dbReference type="SAM" id="MobiDB-lite"/>
    </source>
</evidence>
<evidence type="ECO:0000256" key="6">
    <source>
        <dbReference type="ARBA" id="ARBA00022967"/>
    </source>
</evidence>
<feature type="region of interest" description="Disordered" evidence="10">
    <location>
        <begin position="124"/>
        <end position="149"/>
    </location>
</feature>
<evidence type="ECO:0000256" key="5">
    <source>
        <dbReference type="ARBA" id="ARBA00022842"/>
    </source>
</evidence>
<evidence type="ECO:0000256" key="1">
    <source>
        <dbReference type="ARBA" id="ARBA00004127"/>
    </source>
</evidence>
<keyword evidence="5" id="KW-0460">Magnesium</keyword>
<comment type="subcellular location">
    <subcellularLocation>
        <location evidence="1">Endomembrane system</location>
        <topology evidence="1">Multi-pass membrane protein</topology>
    </subcellularLocation>
</comment>
<name>A0ABN9XLJ1_9DINO</name>
<feature type="transmembrane region" description="Helical" evidence="11">
    <location>
        <begin position="6"/>
        <end position="31"/>
    </location>
</feature>
<dbReference type="Pfam" id="PF03030">
    <property type="entry name" value="H_PPase"/>
    <property type="match status" value="1"/>
</dbReference>
<dbReference type="Proteomes" id="UP001189429">
    <property type="component" value="Unassembled WGS sequence"/>
</dbReference>
<evidence type="ECO:0000256" key="7">
    <source>
        <dbReference type="ARBA" id="ARBA00022989"/>
    </source>
</evidence>
<feature type="transmembrane region" description="Helical" evidence="11">
    <location>
        <begin position="102"/>
        <end position="119"/>
    </location>
</feature>
<keyword evidence="4 11" id="KW-0812">Transmembrane</keyword>
<comment type="caution">
    <text evidence="12">The sequence shown here is derived from an EMBL/GenBank/DDBJ whole genome shotgun (WGS) entry which is preliminary data.</text>
</comment>
<evidence type="ECO:0000256" key="8">
    <source>
        <dbReference type="ARBA" id="ARBA00023065"/>
    </source>
</evidence>
<feature type="transmembrane region" description="Helical" evidence="11">
    <location>
        <begin position="165"/>
        <end position="186"/>
    </location>
</feature>
<accession>A0ABN9XLJ1</accession>
<protein>
    <recommendedName>
        <fullName evidence="2">H(+)-exporting diphosphatase</fullName>
        <ecNumber evidence="2">7.1.3.1</ecNumber>
    </recommendedName>
</protein>
<feature type="compositionally biased region" description="Pro residues" evidence="10">
    <location>
        <begin position="208"/>
        <end position="228"/>
    </location>
</feature>
<gene>
    <name evidence="12" type="ORF">PCOR1329_LOCUS76547</name>
</gene>
<feature type="transmembrane region" description="Helical" evidence="11">
    <location>
        <begin position="78"/>
        <end position="96"/>
    </location>
</feature>
<keyword evidence="3" id="KW-0813">Transport</keyword>
<dbReference type="EMBL" id="CAUYUJ010020516">
    <property type="protein sequence ID" value="CAK0898888.1"/>
    <property type="molecule type" value="Genomic_DNA"/>
</dbReference>
<sequence>MTTEDLVLTGLAVVGSVALGFGYCLRLFFLISRVRIDGKKDDGPDDALLYHRRKQIETMTQISGHIARGADAFLKTQYRYLIPFIAAASLVIAEVVSSRAAAANLVGCATSILAGYVGMKSRRRPPVDRTTHECWRRGQAGPSGRGSEEAYDVGEGYKVAMRGGWVASLSLTSFGVSSLFALAAAFHFCEEAGRVKGWEGSGQHGFPPVAPPRPSAHPPRSRPQPAGPPAMAAGQGRAGSPLCAWAARGGGIAACDAASEASTAPESVRRSCASLASSRSASAPGSPCPVPAPDAAERRPSPRCPSERAAEAGAALGVRSSELLARRRQMQLQLLRRGSQHLMPELRVDTSCLGGSKALRGSGDGRRGCLPFVRHVASGIWQMFVQRGVQGLWRLVEEEEEQDDW</sequence>
<feature type="region of interest" description="Disordered" evidence="10">
    <location>
        <begin position="278"/>
        <end position="313"/>
    </location>
</feature>
<evidence type="ECO:0000256" key="11">
    <source>
        <dbReference type="SAM" id="Phobius"/>
    </source>
</evidence>
<keyword evidence="8" id="KW-0406">Ion transport</keyword>
<evidence type="ECO:0000313" key="12">
    <source>
        <dbReference type="EMBL" id="CAK0898888.1"/>
    </source>
</evidence>
<feature type="region of interest" description="Disordered" evidence="10">
    <location>
        <begin position="199"/>
        <end position="237"/>
    </location>
</feature>
<feature type="compositionally biased region" description="Basic and acidic residues" evidence="10">
    <location>
        <begin position="125"/>
        <end position="136"/>
    </location>
</feature>
<evidence type="ECO:0000256" key="9">
    <source>
        <dbReference type="ARBA" id="ARBA00023136"/>
    </source>
</evidence>
<evidence type="ECO:0000256" key="4">
    <source>
        <dbReference type="ARBA" id="ARBA00022692"/>
    </source>
</evidence>
<reference evidence="12" key="1">
    <citation type="submission" date="2023-10" db="EMBL/GenBank/DDBJ databases">
        <authorList>
            <person name="Chen Y."/>
            <person name="Shah S."/>
            <person name="Dougan E. K."/>
            <person name="Thang M."/>
            <person name="Chan C."/>
        </authorList>
    </citation>
    <scope>NUCLEOTIDE SEQUENCE [LARGE SCALE GENOMIC DNA]</scope>
</reference>
<evidence type="ECO:0000256" key="3">
    <source>
        <dbReference type="ARBA" id="ARBA00022448"/>
    </source>
</evidence>
<evidence type="ECO:0000313" key="13">
    <source>
        <dbReference type="Proteomes" id="UP001189429"/>
    </source>
</evidence>
<dbReference type="InterPro" id="IPR004131">
    <property type="entry name" value="PPase-energised_H-pump"/>
</dbReference>
<dbReference type="EC" id="7.1.3.1" evidence="2"/>
<keyword evidence="6" id="KW-1278">Translocase</keyword>
<proteinExistence type="predicted"/>
<organism evidence="12 13">
    <name type="scientific">Prorocentrum cordatum</name>
    <dbReference type="NCBI Taxonomy" id="2364126"/>
    <lineage>
        <taxon>Eukaryota</taxon>
        <taxon>Sar</taxon>
        <taxon>Alveolata</taxon>
        <taxon>Dinophyceae</taxon>
        <taxon>Prorocentrales</taxon>
        <taxon>Prorocentraceae</taxon>
        <taxon>Prorocentrum</taxon>
    </lineage>
</organism>
<keyword evidence="9 11" id="KW-0472">Membrane</keyword>
<evidence type="ECO:0000256" key="2">
    <source>
        <dbReference type="ARBA" id="ARBA00013242"/>
    </source>
</evidence>
<feature type="compositionally biased region" description="Basic and acidic residues" evidence="10">
    <location>
        <begin position="295"/>
        <end position="310"/>
    </location>
</feature>
<keyword evidence="13" id="KW-1185">Reference proteome</keyword>